<name>A0A1V9F0F0_9BACT</name>
<organism evidence="2 3">
    <name type="scientific">Niastella yeongjuensis</name>
    <dbReference type="NCBI Taxonomy" id="354355"/>
    <lineage>
        <taxon>Bacteria</taxon>
        <taxon>Pseudomonadati</taxon>
        <taxon>Bacteroidota</taxon>
        <taxon>Chitinophagia</taxon>
        <taxon>Chitinophagales</taxon>
        <taxon>Chitinophagaceae</taxon>
        <taxon>Niastella</taxon>
    </lineage>
</organism>
<protein>
    <recommendedName>
        <fullName evidence="4">Type IX secretion system membrane protein PorP/SprF</fullName>
    </recommendedName>
</protein>
<reference evidence="3" key="1">
    <citation type="submission" date="2016-04" db="EMBL/GenBank/DDBJ databases">
        <authorList>
            <person name="Chen L."/>
            <person name="Zhuang W."/>
            <person name="Wang G."/>
        </authorList>
    </citation>
    <scope>NUCLEOTIDE SEQUENCE [LARGE SCALE GENOMIC DNA]</scope>
    <source>
        <strain evidence="3">17621</strain>
    </source>
</reference>
<evidence type="ECO:0008006" key="4">
    <source>
        <dbReference type="Google" id="ProtNLM"/>
    </source>
</evidence>
<evidence type="ECO:0000313" key="2">
    <source>
        <dbReference type="EMBL" id="OQP51851.1"/>
    </source>
</evidence>
<feature type="chain" id="PRO_5010716127" description="Type IX secretion system membrane protein PorP/SprF" evidence="1">
    <location>
        <begin position="24"/>
        <end position="332"/>
    </location>
</feature>
<sequence length="332" mass="36342">MRRYLVKTSLLLLTLAATITGHSQTDPHFSQYYAYPLWLNPGLTGAIDGNYRVTAMYRSQWGGVSNPFATPGISADIVTNKNVSLGLNVMNQRAGNIGYSYLTGYASMAYNGVRFGYHQISMGMALGVLNRRFDPTKFQTGEQWRNTTGFDPTQGTGEALSKTSAIAFDAGVGAVYYDGTPGKKANLFGGVSAYHLTQPTDPFFATNGEKMPMRLTVHGGLKYNVNEDFSITPNLLYMKQGASSEKMVGAYAQMRVNEVTDFLVGGNYRFKDAFAPYVGVYYKNYMISASYDVNTSELGKVGGNANNFEISLTLIGRKAVKQDAVPFVCPRL</sequence>
<feature type="signal peptide" evidence="1">
    <location>
        <begin position="1"/>
        <end position="23"/>
    </location>
</feature>
<dbReference type="EMBL" id="LVXG01000010">
    <property type="protein sequence ID" value="OQP51851.1"/>
    <property type="molecule type" value="Genomic_DNA"/>
</dbReference>
<evidence type="ECO:0000256" key="1">
    <source>
        <dbReference type="SAM" id="SignalP"/>
    </source>
</evidence>
<dbReference type="InterPro" id="IPR019861">
    <property type="entry name" value="PorP/SprF_Bacteroidetes"/>
</dbReference>
<dbReference type="AlphaFoldDB" id="A0A1V9F0F0"/>
<dbReference type="STRING" id="354355.SAMN05660816_06176"/>
<accession>A0A1V9F0F0</accession>
<dbReference type="OrthoDB" id="1186563at2"/>
<dbReference type="RefSeq" id="WP_081198443.1">
    <property type="nucleotide sequence ID" value="NZ_FOCZ01000018.1"/>
</dbReference>
<dbReference type="NCBIfam" id="TIGR03519">
    <property type="entry name" value="T9SS_PorP_fam"/>
    <property type="match status" value="1"/>
</dbReference>
<keyword evidence="1" id="KW-0732">Signal</keyword>
<proteinExistence type="predicted"/>
<evidence type="ECO:0000313" key="3">
    <source>
        <dbReference type="Proteomes" id="UP000192610"/>
    </source>
</evidence>
<gene>
    <name evidence="2" type="ORF">A4H97_26990</name>
</gene>
<dbReference type="Proteomes" id="UP000192610">
    <property type="component" value="Unassembled WGS sequence"/>
</dbReference>
<comment type="caution">
    <text evidence="2">The sequence shown here is derived from an EMBL/GenBank/DDBJ whole genome shotgun (WGS) entry which is preliminary data.</text>
</comment>
<keyword evidence="3" id="KW-1185">Reference proteome</keyword>
<dbReference type="Pfam" id="PF11751">
    <property type="entry name" value="PorP_SprF"/>
    <property type="match status" value="1"/>
</dbReference>